<dbReference type="EMBL" id="UGQA01000001">
    <property type="protein sequence ID" value="STY95517.1"/>
    <property type="molecule type" value="Genomic_DNA"/>
</dbReference>
<keyword evidence="1" id="KW-0812">Transmembrane</keyword>
<gene>
    <name evidence="2" type="ORF">A9308_03545</name>
    <name evidence="3" type="ORF">NCTC11091_01311</name>
</gene>
<keyword evidence="1" id="KW-1133">Transmembrane helix</keyword>
<accession>A0A1B8QFH6</accession>
<protein>
    <recommendedName>
        <fullName evidence="6">Nicotinamide riboside transporter PnuC</fullName>
    </recommendedName>
</protein>
<evidence type="ECO:0000313" key="5">
    <source>
        <dbReference type="Proteomes" id="UP000255193"/>
    </source>
</evidence>
<evidence type="ECO:0000256" key="1">
    <source>
        <dbReference type="SAM" id="Phobius"/>
    </source>
</evidence>
<evidence type="ECO:0000313" key="4">
    <source>
        <dbReference type="Proteomes" id="UP000092508"/>
    </source>
</evidence>
<feature type="transmembrane region" description="Helical" evidence="1">
    <location>
        <begin position="50"/>
        <end position="70"/>
    </location>
</feature>
<reference evidence="3 5" key="2">
    <citation type="submission" date="2018-06" db="EMBL/GenBank/DDBJ databases">
        <authorList>
            <consortium name="Pathogen Informatics"/>
            <person name="Doyle S."/>
        </authorList>
    </citation>
    <scope>NUCLEOTIDE SEQUENCE [LARGE SCALE GENOMIC DNA]</scope>
    <source>
        <strain evidence="3 5">NCTC11091</strain>
    </source>
</reference>
<reference evidence="2 4" key="1">
    <citation type="submission" date="2016-06" db="EMBL/GenBank/DDBJ databases">
        <title>Draft genome of Moraxella atlantae CCUG 66109.</title>
        <authorList>
            <person name="Salva-Serra F."/>
            <person name="Engstrom-Jakobsson H."/>
            <person name="Thorell K."/>
            <person name="Gonzales-Siles L."/>
            <person name="Karlsson R."/>
            <person name="Boulund F."/>
            <person name="Engstrand L."/>
            <person name="Kristiansson E."/>
            <person name="Moore E."/>
        </authorList>
    </citation>
    <scope>NUCLEOTIDE SEQUENCE [LARGE SCALE GENOMIC DNA]</scope>
    <source>
        <strain evidence="2 4">CCUG 66109</strain>
    </source>
</reference>
<sequence>MGIWLWCVGYALCSALNYWLLACGGAKVVEGWLSIFVVGWLAWDWNSEQIRLYTLIMWLVETVVFVLGLLNTPLRLAWLGLPAA</sequence>
<keyword evidence="1" id="KW-0472">Membrane</keyword>
<dbReference type="EMBL" id="LZMZ01000005">
    <property type="protein sequence ID" value="OBX80684.1"/>
    <property type="molecule type" value="Genomic_DNA"/>
</dbReference>
<dbReference type="AlphaFoldDB" id="A0A1B8QFH6"/>
<evidence type="ECO:0000313" key="3">
    <source>
        <dbReference type="EMBL" id="STY95517.1"/>
    </source>
</evidence>
<dbReference type="RefSeq" id="WP_067235026.1">
    <property type="nucleotide sequence ID" value="NZ_JAPDKM010000001.1"/>
</dbReference>
<dbReference type="Proteomes" id="UP000255193">
    <property type="component" value="Unassembled WGS sequence"/>
</dbReference>
<dbReference type="OrthoDB" id="8611964at2"/>
<proteinExistence type="predicted"/>
<dbReference type="Proteomes" id="UP000092508">
    <property type="component" value="Unassembled WGS sequence"/>
</dbReference>
<feature type="transmembrane region" description="Helical" evidence="1">
    <location>
        <begin position="18"/>
        <end position="43"/>
    </location>
</feature>
<evidence type="ECO:0008006" key="6">
    <source>
        <dbReference type="Google" id="ProtNLM"/>
    </source>
</evidence>
<organism evidence="2 4">
    <name type="scientific">Faucicola atlantae</name>
    <dbReference type="NCBI Taxonomy" id="34059"/>
    <lineage>
        <taxon>Bacteria</taxon>
        <taxon>Pseudomonadati</taxon>
        <taxon>Pseudomonadota</taxon>
        <taxon>Gammaproteobacteria</taxon>
        <taxon>Moraxellales</taxon>
        <taxon>Moraxellaceae</taxon>
        <taxon>Faucicola</taxon>
    </lineage>
</organism>
<evidence type="ECO:0000313" key="2">
    <source>
        <dbReference type="EMBL" id="OBX80684.1"/>
    </source>
</evidence>
<name>A0A1B8QFH6_9GAMM</name>